<name>A0A9N9GTP7_9GLOM</name>
<proteinExistence type="predicted"/>
<gene>
    <name evidence="2" type="ORF">DEBURN_LOCUS10869</name>
</gene>
<evidence type="ECO:0000313" key="2">
    <source>
        <dbReference type="EMBL" id="CAG8633383.1"/>
    </source>
</evidence>
<keyword evidence="1" id="KW-0472">Membrane</keyword>
<evidence type="ECO:0000256" key="1">
    <source>
        <dbReference type="SAM" id="Phobius"/>
    </source>
</evidence>
<dbReference type="EMBL" id="CAJVPK010004045">
    <property type="protein sequence ID" value="CAG8633383.1"/>
    <property type="molecule type" value="Genomic_DNA"/>
</dbReference>
<evidence type="ECO:0000313" key="3">
    <source>
        <dbReference type="Proteomes" id="UP000789706"/>
    </source>
</evidence>
<feature type="non-terminal residue" evidence="2">
    <location>
        <position position="1"/>
    </location>
</feature>
<accession>A0A9N9GTP7</accession>
<reference evidence="2" key="1">
    <citation type="submission" date="2021-06" db="EMBL/GenBank/DDBJ databases">
        <authorList>
            <person name="Kallberg Y."/>
            <person name="Tangrot J."/>
            <person name="Rosling A."/>
        </authorList>
    </citation>
    <scope>NUCLEOTIDE SEQUENCE</scope>
    <source>
        <strain evidence="2">AZ414A</strain>
    </source>
</reference>
<dbReference type="OrthoDB" id="432528at2759"/>
<protein>
    <submittedName>
        <fullName evidence="2">10889_t:CDS:1</fullName>
    </submittedName>
</protein>
<sequence length="42" mass="4415">LAIGLGVGGGIFLTILVSIGVYFFKRHKHTSILKISGSTSII</sequence>
<keyword evidence="1" id="KW-1133">Transmembrane helix</keyword>
<dbReference type="AlphaFoldDB" id="A0A9N9GTP7"/>
<organism evidence="2 3">
    <name type="scientific">Diversispora eburnea</name>
    <dbReference type="NCBI Taxonomy" id="1213867"/>
    <lineage>
        <taxon>Eukaryota</taxon>
        <taxon>Fungi</taxon>
        <taxon>Fungi incertae sedis</taxon>
        <taxon>Mucoromycota</taxon>
        <taxon>Glomeromycotina</taxon>
        <taxon>Glomeromycetes</taxon>
        <taxon>Diversisporales</taxon>
        <taxon>Diversisporaceae</taxon>
        <taxon>Diversispora</taxon>
    </lineage>
</organism>
<keyword evidence="1" id="KW-0812">Transmembrane</keyword>
<feature type="transmembrane region" description="Helical" evidence="1">
    <location>
        <begin position="6"/>
        <end position="24"/>
    </location>
</feature>
<dbReference type="Proteomes" id="UP000789706">
    <property type="component" value="Unassembled WGS sequence"/>
</dbReference>
<keyword evidence="3" id="KW-1185">Reference proteome</keyword>
<comment type="caution">
    <text evidence="2">The sequence shown here is derived from an EMBL/GenBank/DDBJ whole genome shotgun (WGS) entry which is preliminary data.</text>
</comment>